<name>A0A916VX22_9HYPH</name>
<accession>A0A916VX22</accession>
<dbReference type="GO" id="GO:0044781">
    <property type="term" value="P:bacterial-type flagellum organization"/>
    <property type="evidence" value="ECO:0007669"/>
    <property type="project" value="InterPro"/>
</dbReference>
<reference evidence="2 3" key="1">
    <citation type="journal article" date="2014" name="Int. J. Syst. Evol. Microbiol.">
        <title>Complete genome sequence of Corynebacterium casei LMG S-19264T (=DSM 44701T), isolated from a smear-ripened cheese.</title>
        <authorList>
            <consortium name="US DOE Joint Genome Institute (JGI-PGF)"/>
            <person name="Walter F."/>
            <person name="Albersmeier A."/>
            <person name="Kalinowski J."/>
            <person name="Ruckert C."/>
        </authorList>
    </citation>
    <scope>NUCLEOTIDE SEQUENCE [LARGE SCALE GENOMIC DNA]</scope>
    <source>
        <strain evidence="2 3">CGMCC 1.15896</strain>
    </source>
</reference>
<keyword evidence="3" id="KW-1185">Reference proteome</keyword>
<dbReference type="Pfam" id="PF10768">
    <property type="entry name" value="FliX"/>
    <property type="match status" value="1"/>
</dbReference>
<dbReference type="Proteomes" id="UP000596977">
    <property type="component" value="Unassembled WGS sequence"/>
</dbReference>
<dbReference type="OrthoDB" id="8005693at2"/>
<evidence type="ECO:0008006" key="4">
    <source>
        <dbReference type="Google" id="ProtNLM"/>
    </source>
</evidence>
<evidence type="ECO:0000313" key="2">
    <source>
        <dbReference type="EMBL" id="GGA47663.1"/>
    </source>
</evidence>
<dbReference type="EMBL" id="BMKB01000002">
    <property type="protein sequence ID" value="GGA47663.1"/>
    <property type="molecule type" value="Genomic_DNA"/>
</dbReference>
<feature type="region of interest" description="Disordered" evidence="1">
    <location>
        <begin position="1"/>
        <end position="32"/>
    </location>
</feature>
<dbReference type="InterPro" id="IPR019704">
    <property type="entry name" value="Flagellar_assmbl_FliX_class2"/>
</dbReference>
<protein>
    <recommendedName>
        <fullName evidence="4">Flagellar assembly regulator FliX</fullName>
    </recommendedName>
</protein>
<gene>
    <name evidence="2" type="ORF">GCM10011499_16860</name>
</gene>
<dbReference type="AlphaFoldDB" id="A0A916VX22"/>
<evidence type="ECO:0000256" key="1">
    <source>
        <dbReference type="SAM" id="MobiDB-lite"/>
    </source>
</evidence>
<organism evidence="2 3">
    <name type="scientific">Pelagibacterium lentulum</name>
    <dbReference type="NCBI Taxonomy" id="2029865"/>
    <lineage>
        <taxon>Bacteria</taxon>
        <taxon>Pseudomonadati</taxon>
        <taxon>Pseudomonadota</taxon>
        <taxon>Alphaproteobacteria</taxon>
        <taxon>Hyphomicrobiales</taxon>
        <taxon>Devosiaceae</taxon>
        <taxon>Pelagibacterium</taxon>
    </lineage>
</organism>
<sequence length="139" mass="14710">MRIGGTGRPLPSSGRTKVSGAQGGGVFEPDVAGEPQRAANISASSTANGIGALLAMQAVEDAVYGRRKAMKRANLLLDTLEEMRLDLLAGRVSEGRLNRAIALLQQAKSHSEPGLDEVVADIELRVRVELAKLGKYPSF</sequence>
<proteinExistence type="predicted"/>
<comment type="caution">
    <text evidence="2">The sequence shown here is derived from an EMBL/GenBank/DDBJ whole genome shotgun (WGS) entry which is preliminary data.</text>
</comment>
<evidence type="ECO:0000313" key="3">
    <source>
        <dbReference type="Proteomes" id="UP000596977"/>
    </source>
</evidence>
<dbReference type="RefSeq" id="WP_127070828.1">
    <property type="nucleotide sequence ID" value="NZ_BMKB01000002.1"/>
</dbReference>